<reference evidence="3 4" key="1">
    <citation type="journal article" date="2015" name="Genome Biol. Evol.">
        <title>Phylogenomic analyses indicate that early fungi evolved digesting cell walls of algal ancestors of land plants.</title>
        <authorList>
            <person name="Chang Y."/>
            <person name="Wang S."/>
            <person name="Sekimoto S."/>
            <person name="Aerts A.L."/>
            <person name="Choi C."/>
            <person name="Clum A."/>
            <person name="LaButti K.M."/>
            <person name="Lindquist E.A."/>
            <person name="Yee Ngan C."/>
            <person name="Ohm R.A."/>
            <person name="Salamov A.A."/>
            <person name="Grigoriev I.V."/>
            <person name="Spatafora J.W."/>
            <person name="Berbee M.L."/>
        </authorList>
    </citation>
    <scope>NUCLEOTIDE SEQUENCE [LARGE SCALE GENOMIC DNA]</scope>
    <source>
        <strain evidence="3 4">JEL478</strain>
    </source>
</reference>
<name>A0A139AA17_GONPJ</name>
<dbReference type="OrthoDB" id="10260946at2759"/>
<dbReference type="EMBL" id="KQ965777">
    <property type="protein sequence ID" value="KXS13538.1"/>
    <property type="molecule type" value="Genomic_DNA"/>
</dbReference>
<feature type="compositionally biased region" description="Low complexity" evidence="1">
    <location>
        <begin position="39"/>
        <end position="52"/>
    </location>
</feature>
<sequence length="252" mass="27238">MPRGSGRVTAVEAMGNGRQVLCASQDNIRLYDLYDDDNPSSPAPYVAPASEPDPLLNPPKVPFIIVPGHRGGAPVSKLLLDSANRYMVTSTASSPPPHPSQPADGRRRRWEGAREADLEALPPARRATRPDAPSRYFSTANKLGNERTQTTTPGYCMHRMRPRVPVRTKTVGPNYTRPSHTALGSIVEHTVLGCSTWLAFLLEVAPDPCAVLPEAPLGRSPRVGFLSVWAANSVVMSVPHLCCIEVHVSLAP</sequence>
<protein>
    <recommendedName>
        <fullName evidence="2">Transcription factor spt8 beta-propeller domain-containing protein</fullName>
    </recommendedName>
</protein>
<dbReference type="AlphaFoldDB" id="A0A139AA17"/>
<dbReference type="Proteomes" id="UP000070544">
    <property type="component" value="Unassembled WGS sequence"/>
</dbReference>
<evidence type="ECO:0000313" key="3">
    <source>
        <dbReference type="EMBL" id="KXS13538.1"/>
    </source>
</evidence>
<accession>A0A139AA17</accession>
<organism evidence="3 4">
    <name type="scientific">Gonapodya prolifera (strain JEL478)</name>
    <name type="common">Monoblepharis prolifera</name>
    <dbReference type="NCBI Taxonomy" id="1344416"/>
    <lineage>
        <taxon>Eukaryota</taxon>
        <taxon>Fungi</taxon>
        <taxon>Fungi incertae sedis</taxon>
        <taxon>Chytridiomycota</taxon>
        <taxon>Chytridiomycota incertae sedis</taxon>
        <taxon>Monoblepharidomycetes</taxon>
        <taxon>Monoblepharidales</taxon>
        <taxon>Gonapodyaceae</taxon>
        <taxon>Gonapodya</taxon>
    </lineage>
</organism>
<gene>
    <name evidence="3" type="ORF">M427DRAFT_71319</name>
</gene>
<keyword evidence="4" id="KW-1185">Reference proteome</keyword>
<feature type="region of interest" description="Disordered" evidence="1">
    <location>
        <begin position="88"/>
        <end position="138"/>
    </location>
</feature>
<proteinExistence type="predicted"/>
<feature type="region of interest" description="Disordered" evidence="1">
    <location>
        <begin position="35"/>
        <end position="54"/>
    </location>
</feature>
<evidence type="ECO:0000256" key="1">
    <source>
        <dbReference type="SAM" id="MobiDB-lite"/>
    </source>
</evidence>
<evidence type="ECO:0000259" key="2">
    <source>
        <dbReference type="Pfam" id="PF23798"/>
    </source>
</evidence>
<dbReference type="STRING" id="1344416.A0A139AA17"/>
<feature type="domain" description="Transcription factor spt8 beta-propeller" evidence="2">
    <location>
        <begin position="1"/>
        <end position="91"/>
    </location>
</feature>
<feature type="compositionally biased region" description="Low complexity" evidence="1">
    <location>
        <begin position="120"/>
        <end position="135"/>
    </location>
</feature>
<dbReference type="InterPro" id="IPR057544">
    <property type="entry name" value="Beta-prop_SPT8"/>
</dbReference>
<dbReference type="Pfam" id="PF23798">
    <property type="entry name" value="Beta-prop_SPT8"/>
    <property type="match status" value="1"/>
</dbReference>
<evidence type="ECO:0000313" key="4">
    <source>
        <dbReference type="Proteomes" id="UP000070544"/>
    </source>
</evidence>